<sequence>MTDTPAAAGGTDTPVAPSGTDTPVAPGGSDAAGRDALALAADIASGVTAAAEVLEDAIARIEALDPQLNAMVATRFDAVRASTSSAACSTAPGSPSPWVSAASSSVV</sequence>
<dbReference type="GeneID" id="89531492"/>
<dbReference type="SUPFAM" id="SSF75304">
    <property type="entry name" value="Amidase signature (AS) enzymes"/>
    <property type="match status" value="1"/>
</dbReference>
<proteinExistence type="predicted"/>
<gene>
    <name evidence="2" type="ORF">EDD19_11542</name>
</gene>
<dbReference type="Proteomes" id="UP000295805">
    <property type="component" value="Unassembled WGS sequence"/>
</dbReference>
<dbReference type="AlphaFoldDB" id="A0A4R3ZSE6"/>
<dbReference type="Gene3D" id="3.90.1300.10">
    <property type="entry name" value="Amidase signature (AS) domain"/>
    <property type="match status" value="1"/>
</dbReference>
<evidence type="ECO:0000256" key="1">
    <source>
        <dbReference type="SAM" id="MobiDB-lite"/>
    </source>
</evidence>
<accession>A0A4R3ZSE6</accession>
<feature type="region of interest" description="Disordered" evidence="1">
    <location>
        <begin position="1"/>
        <end position="32"/>
    </location>
</feature>
<feature type="compositionally biased region" description="Low complexity" evidence="1">
    <location>
        <begin position="1"/>
        <end position="17"/>
    </location>
</feature>
<name>A0A4R3ZSE6_9ACTN</name>
<evidence type="ECO:0000313" key="2">
    <source>
        <dbReference type="EMBL" id="TCW23115.1"/>
    </source>
</evidence>
<evidence type="ECO:0008006" key="4">
    <source>
        <dbReference type="Google" id="ProtNLM"/>
    </source>
</evidence>
<comment type="caution">
    <text evidence="2">The sequence shown here is derived from an EMBL/GenBank/DDBJ whole genome shotgun (WGS) entry which is preliminary data.</text>
</comment>
<organism evidence="2 3">
    <name type="scientific">Dietzia cinnamea</name>
    <dbReference type="NCBI Taxonomy" id="321318"/>
    <lineage>
        <taxon>Bacteria</taxon>
        <taxon>Bacillati</taxon>
        <taxon>Actinomycetota</taxon>
        <taxon>Actinomycetes</taxon>
        <taxon>Mycobacteriales</taxon>
        <taxon>Dietziaceae</taxon>
        <taxon>Dietzia</taxon>
    </lineage>
</organism>
<dbReference type="RefSeq" id="WP_207913577.1">
    <property type="nucleotide sequence ID" value="NZ_CP143053.1"/>
</dbReference>
<feature type="region of interest" description="Disordered" evidence="1">
    <location>
        <begin position="85"/>
        <end position="107"/>
    </location>
</feature>
<protein>
    <recommendedName>
        <fullName evidence="4">Amidase</fullName>
    </recommendedName>
</protein>
<dbReference type="InterPro" id="IPR036928">
    <property type="entry name" value="AS_sf"/>
</dbReference>
<evidence type="ECO:0000313" key="3">
    <source>
        <dbReference type="Proteomes" id="UP000295805"/>
    </source>
</evidence>
<dbReference type="EMBL" id="SMCX01000015">
    <property type="protein sequence ID" value="TCW23115.1"/>
    <property type="molecule type" value="Genomic_DNA"/>
</dbReference>
<reference evidence="2 3" key="1">
    <citation type="submission" date="2019-03" db="EMBL/GenBank/DDBJ databases">
        <title>Root nodule microbial communities of legume samples collected from USA, Mexico and Botswana.</title>
        <authorList>
            <person name="Hirsch A."/>
        </authorList>
    </citation>
    <scope>NUCLEOTIDE SEQUENCE [LARGE SCALE GENOMIC DNA]</scope>
    <source>
        <strain evidence="2 3">55</strain>
    </source>
</reference>